<keyword evidence="1" id="KW-0805">Transcription regulation</keyword>
<evidence type="ECO:0000256" key="1">
    <source>
        <dbReference type="ARBA" id="ARBA00023015"/>
    </source>
</evidence>
<evidence type="ECO:0000313" key="5">
    <source>
        <dbReference type="EMBL" id="MBH5329591.1"/>
    </source>
</evidence>
<dbReference type="InterPro" id="IPR018062">
    <property type="entry name" value="HTH_AraC-typ_CS"/>
</dbReference>
<evidence type="ECO:0000313" key="6">
    <source>
        <dbReference type="Proteomes" id="UP000768471"/>
    </source>
</evidence>
<dbReference type="InterPro" id="IPR009057">
    <property type="entry name" value="Homeodomain-like_sf"/>
</dbReference>
<dbReference type="SUPFAM" id="SSF46689">
    <property type="entry name" value="Homeodomain-like"/>
    <property type="match status" value="2"/>
</dbReference>
<evidence type="ECO:0000259" key="4">
    <source>
        <dbReference type="PROSITE" id="PS01124"/>
    </source>
</evidence>
<dbReference type="EMBL" id="JACSGR010000005">
    <property type="protein sequence ID" value="MBH5329591.1"/>
    <property type="molecule type" value="Genomic_DNA"/>
</dbReference>
<dbReference type="InterPro" id="IPR020449">
    <property type="entry name" value="Tscrpt_reg_AraC-type_HTH"/>
</dbReference>
<accession>A0ABS0NBC5</accession>
<dbReference type="Proteomes" id="UP000768471">
    <property type="component" value="Unassembled WGS sequence"/>
</dbReference>
<organism evidence="5 6">
    <name type="scientific">Eikenella glucosivorans</name>
    <dbReference type="NCBI Taxonomy" id="2766967"/>
    <lineage>
        <taxon>Bacteria</taxon>
        <taxon>Pseudomonadati</taxon>
        <taxon>Pseudomonadota</taxon>
        <taxon>Betaproteobacteria</taxon>
        <taxon>Neisseriales</taxon>
        <taxon>Neisseriaceae</taxon>
        <taxon>Eikenella</taxon>
    </lineage>
</organism>
<dbReference type="InterPro" id="IPR009594">
    <property type="entry name" value="Tscrpt_reg_HTH_AraC_N"/>
</dbReference>
<keyword evidence="3" id="KW-0804">Transcription</keyword>
<protein>
    <submittedName>
        <fullName evidence="5">AraC family transcriptional regulator</fullName>
    </submittedName>
</protein>
<dbReference type="PROSITE" id="PS00041">
    <property type="entry name" value="HTH_ARAC_FAMILY_1"/>
    <property type="match status" value="1"/>
</dbReference>
<dbReference type="RefSeq" id="WP_197903413.1">
    <property type="nucleotide sequence ID" value="NZ_JACSGR010000005.1"/>
</dbReference>
<dbReference type="Pfam" id="PF12833">
    <property type="entry name" value="HTH_18"/>
    <property type="match status" value="1"/>
</dbReference>
<keyword evidence="6" id="KW-1185">Reference proteome</keyword>
<dbReference type="InterPro" id="IPR018060">
    <property type="entry name" value="HTH_AraC"/>
</dbReference>
<dbReference type="PANTHER" id="PTHR43436:SF1">
    <property type="entry name" value="TRANSCRIPTIONAL REGULATORY PROTEIN"/>
    <property type="match status" value="1"/>
</dbReference>
<comment type="caution">
    <text evidence="5">The sequence shown here is derived from an EMBL/GenBank/DDBJ whole genome shotgun (WGS) entry which is preliminary data.</text>
</comment>
<dbReference type="PANTHER" id="PTHR43436">
    <property type="entry name" value="ARAC-FAMILY TRANSCRIPTIONAL REGULATOR"/>
    <property type="match status" value="1"/>
</dbReference>
<dbReference type="Gene3D" id="1.10.10.60">
    <property type="entry name" value="Homeodomain-like"/>
    <property type="match status" value="2"/>
</dbReference>
<dbReference type="PROSITE" id="PS01124">
    <property type="entry name" value="HTH_ARAC_FAMILY_2"/>
    <property type="match status" value="1"/>
</dbReference>
<dbReference type="SMART" id="SM00342">
    <property type="entry name" value="HTH_ARAC"/>
    <property type="match status" value="1"/>
</dbReference>
<sequence>MNANLKQLTQKTLDLLPQEIDWQTPIADLTLYRTDSPAADISYLQEPSICLILQGEKSVRLGEHQYRYGNGQLACYSVDLPLIADVLSGSADCPNLGIKLNLNCELLLNVMQEMGVVREDTRDSGALTVGTPSDALIGAYIRLLDLLENPNDIPILAPLIQKEIYYRLLIGEQGERIRQIIRLGGHLMQISRAIGYLKTHFADTLSVQQLADLCGMSLSGFYHHFRHLTGISPLQYQKQLRLTEAQRLIKTKSLNLTLAAIAHQVGYESASQFSREYKRYFGRPPSEE</sequence>
<dbReference type="Pfam" id="PF06719">
    <property type="entry name" value="AraC_N"/>
    <property type="match status" value="1"/>
</dbReference>
<reference evidence="5 6" key="1">
    <citation type="submission" date="2020-09" db="EMBL/GenBank/DDBJ databases">
        <title>Eikenella S3660 sp. nov., isolated from a throat swab.</title>
        <authorList>
            <person name="Buhl M."/>
        </authorList>
    </citation>
    <scope>NUCLEOTIDE SEQUENCE [LARGE SCALE GENOMIC DNA]</scope>
    <source>
        <strain evidence="5 6">S3360</strain>
    </source>
</reference>
<proteinExistence type="predicted"/>
<gene>
    <name evidence="5" type="ORF">H9Q10_07915</name>
</gene>
<evidence type="ECO:0000256" key="2">
    <source>
        <dbReference type="ARBA" id="ARBA00023125"/>
    </source>
</evidence>
<keyword evidence="2" id="KW-0238">DNA-binding</keyword>
<dbReference type="PRINTS" id="PR00032">
    <property type="entry name" value="HTHARAC"/>
</dbReference>
<evidence type="ECO:0000256" key="3">
    <source>
        <dbReference type="ARBA" id="ARBA00023163"/>
    </source>
</evidence>
<feature type="domain" description="HTH araC/xylS-type" evidence="4">
    <location>
        <begin position="191"/>
        <end position="288"/>
    </location>
</feature>
<name>A0ABS0NBC5_9NEIS</name>